<evidence type="ECO:0000313" key="3">
    <source>
        <dbReference type="EMBL" id="GFE82073.1"/>
    </source>
</evidence>
<dbReference type="SUPFAM" id="SSF50249">
    <property type="entry name" value="Nucleic acid-binding proteins"/>
    <property type="match status" value="1"/>
</dbReference>
<dbReference type="InterPro" id="IPR052513">
    <property type="entry name" value="Thioester_dehydratase-like"/>
</dbReference>
<evidence type="ECO:0000259" key="1">
    <source>
        <dbReference type="Pfam" id="PF01796"/>
    </source>
</evidence>
<dbReference type="Proteomes" id="UP000445000">
    <property type="component" value="Unassembled WGS sequence"/>
</dbReference>
<keyword evidence="4" id="KW-1185">Reference proteome</keyword>
<dbReference type="Gene3D" id="6.10.30.10">
    <property type="match status" value="1"/>
</dbReference>
<comment type="caution">
    <text evidence="3">The sequence shown here is derived from an EMBL/GenBank/DDBJ whole genome shotgun (WGS) entry which is preliminary data.</text>
</comment>
<feature type="domain" description="ChsH2 C-terminal OB-fold" evidence="1">
    <location>
        <begin position="58"/>
        <end position="122"/>
    </location>
</feature>
<evidence type="ECO:0000313" key="4">
    <source>
        <dbReference type="Proteomes" id="UP000445000"/>
    </source>
</evidence>
<accession>A0A829YGN6</accession>
<sequence>MQFSYEQHRIIGGIGADDEYWRALEQGEFKLPRCSGCGQWTWPAHYRCGVCGSWEFVWTPLEPVGTVYAWTRTCYAFERVKERAADVPYVTVLAEIPAAGNARVMGILQGSEENLRIGAAVRGLILPPSEKSKHYPSIQWTLEAHR</sequence>
<dbReference type="Pfam" id="PF01796">
    <property type="entry name" value="OB_ChsH2_C"/>
    <property type="match status" value="1"/>
</dbReference>
<evidence type="ECO:0008006" key="5">
    <source>
        <dbReference type="Google" id="ProtNLM"/>
    </source>
</evidence>
<dbReference type="EMBL" id="BLJN01000004">
    <property type="protein sequence ID" value="GFE82073.1"/>
    <property type="molecule type" value="Genomic_DNA"/>
</dbReference>
<dbReference type="PANTHER" id="PTHR34075">
    <property type="entry name" value="BLR3430 PROTEIN"/>
    <property type="match status" value="1"/>
</dbReference>
<dbReference type="RefSeq" id="WP_161813748.1">
    <property type="nucleotide sequence ID" value="NZ_BLJN01000004.1"/>
</dbReference>
<name>A0A829YGN6_9GAMM</name>
<dbReference type="InterPro" id="IPR022002">
    <property type="entry name" value="ChsH2_Znr"/>
</dbReference>
<protein>
    <recommendedName>
        <fullName evidence="5">DNA-binding protein</fullName>
    </recommendedName>
</protein>
<reference evidence="4" key="1">
    <citation type="submission" date="2020-01" db="EMBL/GenBank/DDBJ databases">
        <title>'Steroidobacter agaridevorans' sp. nov., agar-degrading bacteria isolated from rhizosphere soils.</title>
        <authorList>
            <person name="Ikenaga M."/>
            <person name="Kataoka M."/>
            <person name="Murouchi A."/>
            <person name="Katsuragi S."/>
            <person name="Sakai M."/>
        </authorList>
    </citation>
    <scope>NUCLEOTIDE SEQUENCE [LARGE SCALE GENOMIC DNA]</scope>
    <source>
        <strain evidence="4">YU21-B</strain>
    </source>
</reference>
<feature type="domain" description="ChsH2 rubredoxin-like zinc ribbon" evidence="2">
    <location>
        <begin position="21"/>
        <end position="53"/>
    </location>
</feature>
<dbReference type="PANTHER" id="PTHR34075:SF5">
    <property type="entry name" value="BLR3430 PROTEIN"/>
    <property type="match status" value="1"/>
</dbReference>
<dbReference type="InterPro" id="IPR002878">
    <property type="entry name" value="ChsH2_C"/>
</dbReference>
<proteinExistence type="predicted"/>
<evidence type="ECO:0000259" key="2">
    <source>
        <dbReference type="Pfam" id="PF12172"/>
    </source>
</evidence>
<dbReference type="AlphaFoldDB" id="A0A829YGN6"/>
<dbReference type="InterPro" id="IPR012340">
    <property type="entry name" value="NA-bd_OB-fold"/>
</dbReference>
<organism evidence="3 4">
    <name type="scientific">Steroidobacter agaridevorans</name>
    <dbReference type="NCBI Taxonomy" id="2695856"/>
    <lineage>
        <taxon>Bacteria</taxon>
        <taxon>Pseudomonadati</taxon>
        <taxon>Pseudomonadota</taxon>
        <taxon>Gammaproteobacteria</taxon>
        <taxon>Steroidobacterales</taxon>
        <taxon>Steroidobacteraceae</taxon>
        <taxon>Steroidobacter</taxon>
    </lineage>
</organism>
<gene>
    <name evidence="3" type="ORF">GCM10011487_40730</name>
</gene>
<dbReference type="Pfam" id="PF12172">
    <property type="entry name" value="zf-ChsH2"/>
    <property type="match status" value="1"/>
</dbReference>